<dbReference type="PANTHER" id="PTHR48050:SF13">
    <property type="entry name" value="STEROL 3-BETA-GLUCOSYLTRANSFERASE UGT80A2"/>
    <property type="match status" value="1"/>
</dbReference>
<protein>
    <submittedName>
        <fullName evidence="5">Uncharacterized protein</fullName>
    </submittedName>
</protein>
<feature type="domain" description="Erythromycin biosynthesis protein CIII-like C-terminal" evidence="4">
    <location>
        <begin position="395"/>
        <end position="479"/>
    </location>
</feature>
<dbReference type="GO" id="GO:0035251">
    <property type="term" value="F:UDP-glucosyltransferase activity"/>
    <property type="evidence" value="ECO:0007669"/>
    <property type="project" value="UniProtKB-ARBA"/>
</dbReference>
<dbReference type="InterPro" id="IPR004276">
    <property type="entry name" value="GlycoTrans_28_N"/>
</dbReference>
<accession>A0A1L9UWD8</accession>
<evidence type="ECO:0000259" key="3">
    <source>
        <dbReference type="Pfam" id="PF03033"/>
    </source>
</evidence>
<gene>
    <name evidence="5" type="ORF">ASPBRDRAFT_51704</name>
</gene>
<dbReference type="GeneID" id="93579268"/>
<reference evidence="6" key="1">
    <citation type="journal article" date="2017" name="Genome Biol.">
        <title>Comparative genomics reveals high biological diversity and specific adaptations in the industrially and medically important fungal genus Aspergillus.</title>
        <authorList>
            <person name="de Vries R.P."/>
            <person name="Riley R."/>
            <person name="Wiebenga A."/>
            <person name="Aguilar-Osorio G."/>
            <person name="Amillis S."/>
            <person name="Uchima C.A."/>
            <person name="Anderluh G."/>
            <person name="Asadollahi M."/>
            <person name="Askin M."/>
            <person name="Barry K."/>
            <person name="Battaglia E."/>
            <person name="Bayram O."/>
            <person name="Benocci T."/>
            <person name="Braus-Stromeyer S.A."/>
            <person name="Caldana C."/>
            <person name="Canovas D."/>
            <person name="Cerqueira G.C."/>
            <person name="Chen F."/>
            <person name="Chen W."/>
            <person name="Choi C."/>
            <person name="Clum A."/>
            <person name="Dos Santos R.A."/>
            <person name="Damasio A.R."/>
            <person name="Diallinas G."/>
            <person name="Emri T."/>
            <person name="Fekete E."/>
            <person name="Flipphi M."/>
            <person name="Freyberg S."/>
            <person name="Gallo A."/>
            <person name="Gournas C."/>
            <person name="Habgood R."/>
            <person name="Hainaut M."/>
            <person name="Harispe M.L."/>
            <person name="Henrissat B."/>
            <person name="Hilden K.S."/>
            <person name="Hope R."/>
            <person name="Hossain A."/>
            <person name="Karabika E."/>
            <person name="Karaffa L."/>
            <person name="Karanyi Z."/>
            <person name="Krasevec N."/>
            <person name="Kuo A."/>
            <person name="Kusch H."/>
            <person name="LaButti K."/>
            <person name="Lagendijk E.L."/>
            <person name="Lapidus A."/>
            <person name="Levasseur A."/>
            <person name="Lindquist E."/>
            <person name="Lipzen A."/>
            <person name="Logrieco A.F."/>
            <person name="MacCabe A."/>
            <person name="Maekelae M.R."/>
            <person name="Malavazi I."/>
            <person name="Melin P."/>
            <person name="Meyer V."/>
            <person name="Mielnichuk N."/>
            <person name="Miskei M."/>
            <person name="Molnar A.P."/>
            <person name="Mule G."/>
            <person name="Ngan C.Y."/>
            <person name="Orejas M."/>
            <person name="Orosz E."/>
            <person name="Ouedraogo J.P."/>
            <person name="Overkamp K.M."/>
            <person name="Park H.-S."/>
            <person name="Perrone G."/>
            <person name="Piumi F."/>
            <person name="Punt P.J."/>
            <person name="Ram A.F."/>
            <person name="Ramon A."/>
            <person name="Rauscher S."/>
            <person name="Record E."/>
            <person name="Riano-Pachon D.M."/>
            <person name="Robert V."/>
            <person name="Roehrig J."/>
            <person name="Ruller R."/>
            <person name="Salamov A."/>
            <person name="Salih N.S."/>
            <person name="Samson R.A."/>
            <person name="Sandor E."/>
            <person name="Sanguinetti M."/>
            <person name="Schuetze T."/>
            <person name="Sepcic K."/>
            <person name="Shelest E."/>
            <person name="Sherlock G."/>
            <person name="Sophianopoulou V."/>
            <person name="Squina F.M."/>
            <person name="Sun H."/>
            <person name="Susca A."/>
            <person name="Todd R.B."/>
            <person name="Tsang A."/>
            <person name="Unkles S.E."/>
            <person name="van de Wiele N."/>
            <person name="van Rossen-Uffink D."/>
            <person name="Oliveira J.V."/>
            <person name="Vesth T.C."/>
            <person name="Visser J."/>
            <person name="Yu J.-H."/>
            <person name="Zhou M."/>
            <person name="Andersen M.R."/>
            <person name="Archer D.B."/>
            <person name="Baker S.E."/>
            <person name="Benoit I."/>
            <person name="Brakhage A.A."/>
            <person name="Braus G.H."/>
            <person name="Fischer R."/>
            <person name="Frisvad J.C."/>
            <person name="Goldman G.H."/>
            <person name="Houbraken J."/>
            <person name="Oakley B."/>
            <person name="Pocsi I."/>
            <person name="Scazzocchio C."/>
            <person name="Seiboth B."/>
            <person name="vanKuyk P.A."/>
            <person name="Wortman J."/>
            <person name="Dyer P.S."/>
            <person name="Grigoriev I.V."/>
        </authorList>
    </citation>
    <scope>NUCLEOTIDE SEQUENCE [LARGE SCALE GENOMIC DNA]</scope>
    <source>
        <strain evidence="6">CBS 101740 / IMI 381727 / IBT 21946</strain>
    </source>
</reference>
<evidence type="ECO:0000256" key="2">
    <source>
        <dbReference type="SAM" id="MobiDB-lite"/>
    </source>
</evidence>
<evidence type="ECO:0000313" key="6">
    <source>
        <dbReference type="Proteomes" id="UP000184499"/>
    </source>
</evidence>
<organism evidence="5 6">
    <name type="scientific">Aspergillus brasiliensis (strain CBS 101740 / IMI 381727 / IBT 21946)</name>
    <dbReference type="NCBI Taxonomy" id="767769"/>
    <lineage>
        <taxon>Eukaryota</taxon>
        <taxon>Fungi</taxon>
        <taxon>Dikarya</taxon>
        <taxon>Ascomycota</taxon>
        <taxon>Pezizomycotina</taxon>
        <taxon>Eurotiomycetes</taxon>
        <taxon>Eurotiomycetidae</taxon>
        <taxon>Eurotiales</taxon>
        <taxon>Aspergillaceae</taxon>
        <taxon>Aspergillus</taxon>
        <taxon>Aspergillus subgen. Circumdati</taxon>
    </lineage>
</organism>
<dbReference type="OrthoDB" id="5835829at2759"/>
<name>A0A1L9UWD8_ASPBC</name>
<dbReference type="PANTHER" id="PTHR48050">
    <property type="entry name" value="STEROL 3-BETA-GLUCOSYLTRANSFERASE"/>
    <property type="match status" value="1"/>
</dbReference>
<keyword evidence="6" id="KW-1185">Reference proteome</keyword>
<dbReference type="EMBL" id="KV878680">
    <property type="protein sequence ID" value="OJJ76028.1"/>
    <property type="molecule type" value="Genomic_DNA"/>
</dbReference>
<dbReference type="RefSeq" id="XP_067483275.1">
    <property type="nucleotide sequence ID" value="XM_067626780.1"/>
</dbReference>
<dbReference type="Gene3D" id="3.40.50.2000">
    <property type="entry name" value="Glycogen Phosphorylase B"/>
    <property type="match status" value="2"/>
</dbReference>
<dbReference type="AlphaFoldDB" id="A0A1L9UWD8"/>
<feature type="domain" description="Glycosyltransferase family 28 N-terminal" evidence="3">
    <location>
        <begin position="135"/>
        <end position="272"/>
    </location>
</feature>
<dbReference type="OMA" id="CWRACIA"/>
<evidence type="ECO:0000313" key="5">
    <source>
        <dbReference type="EMBL" id="OJJ76028.1"/>
    </source>
</evidence>
<dbReference type="InterPro" id="IPR010610">
    <property type="entry name" value="EryCIII-like_C"/>
</dbReference>
<dbReference type="Pfam" id="PF06722">
    <property type="entry name" value="EryCIII-like_C"/>
    <property type="match status" value="1"/>
</dbReference>
<dbReference type="GO" id="GO:0005975">
    <property type="term" value="P:carbohydrate metabolic process"/>
    <property type="evidence" value="ECO:0007669"/>
    <property type="project" value="InterPro"/>
</dbReference>
<dbReference type="VEuPathDB" id="FungiDB:ASPBRDRAFT_51704"/>
<dbReference type="InterPro" id="IPR050426">
    <property type="entry name" value="Glycosyltransferase_28"/>
</dbReference>
<keyword evidence="1" id="KW-0443">Lipid metabolism</keyword>
<dbReference type="GO" id="GO:0006629">
    <property type="term" value="P:lipid metabolic process"/>
    <property type="evidence" value="ECO:0007669"/>
    <property type="project" value="UniProtKB-KW"/>
</dbReference>
<dbReference type="SUPFAM" id="SSF53756">
    <property type="entry name" value="UDP-Glycosyltransferase/glycogen phosphorylase"/>
    <property type="match status" value="1"/>
</dbReference>
<sequence>MSNNKEAELVGDYSQQEECFDDPPPAYSARSSCVSSEISLFTIEPDFAPEFTNNTRYLEEYCAADEDAKLSLSPDLASRTSAFIQAFMRPKAQARLVSVGLEDNECRNPSQYGQIQENMKPPPLDIVLMVVEESIMPFLAVAKQLTRDNHRVRVAAAASCEHLVRGQGLNFFAISYGHELAQSMDYMDDAQPSDEAQAKFQHLRRVRQLSYETYHQCWRACIAPFNGDRRPFLADAIIANPMARAHIHCAERLSIPLHIMSAIPQTPTRAFPHPRARISPYDGVDQSTANMLSYALVEESTWNVILKPINQFREQVLGLTSISPVTAGRLVADHGIPHTYFCSKLLVPRPSDWNNNDGHDAYRLAPIIQNAMQKIGSRVLLPKECRRLGELLNSDAIFVTEFVPFEWLLPRVAVIVHNGSLASTQLALQYGKPSVVISPTEDHLSAAHKIATIGAGASPLTSRTLTSESLAQALTFCLRTDVQESTHAIQQQVIEEAGLENAILSFYRSLPSQVQTCDISKQDLAMYRIWNRPSLAVSSETAAVLVQENRIKLTDIVLINRCLYKLPAECSASYDGTAKEYWNGFTNAAKEIVSASDLVGMIAGRQRTLADDESVYEKKAKRSVARDVGVGTARFFGNIALLPFTINTVTYGVKSVKKHQSQFRKREEDDVSASYDLAGDTEIDETTPKNAGLGPSGEVMNSNTRQAWQRGFSNIDTMAGAEAGKHTRTAPTSDQIQLNNERHVEAICRRHLDRGFKSPKVADAGFRNNVLSAFDA</sequence>
<feature type="region of interest" description="Disordered" evidence="2">
    <location>
        <begin position="1"/>
        <end position="21"/>
    </location>
</feature>
<dbReference type="Proteomes" id="UP000184499">
    <property type="component" value="Unassembled WGS sequence"/>
</dbReference>
<evidence type="ECO:0000256" key="1">
    <source>
        <dbReference type="ARBA" id="ARBA00023098"/>
    </source>
</evidence>
<dbReference type="Pfam" id="PF03033">
    <property type="entry name" value="Glyco_transf_28"/>
    <property type="match status" value="1"/>
</dbReference>
<proteinExistence type="predicted"/>
<dbReference type="STRING" id="767769.A0A1L9UWD8"/>
<evidence type="ECO:0000259" key="4">
    <source>
        <dbReference type="Pfam" id="PF06722"/>
    </source>
</evidence>